<dbReference type="InterPro" id="IPR001761">
    <property type="entry name" value="Peripla_BP/Lac1_sug-bd_dom"/>
</dbReference>
<evidence type="ECO:0000256" key="1">
    <source>
        <dbReference type="ARBA" id="ARBA00023015"/>
    </source>
</evidence>
<dbReference type="CDD" id="cd01392">
    <property type="entry name" value="HTH_LacI"/>
    <property type="match status" value="1"/>
</dbReference>
<dbReference type="Proteomes" id="UP000325218">
    <property type="component" value="Unassembled WGS sequence"/>
</dbReference>
<keyword evidence="1" id="KW-0805">Transcription regulation</keyword>
<dbReference type="AlphaFoldDB" id="A0A5D0CQ78"/>
<dbReference type="GO" id="GO:0003700">
    <property type="term" value="F:DNA-binding transcription factor activity"/>
    <property type="evidence" value="ECO:0007669"/>
    <property type="project" value="TreeGrafter"/>
</dbReference>
<protein>
    <submittedName>
        <fullName evidence="5">LacI family DNA-binding transcriptional regulator</fullName>
    </submittedName>
</protein>
<evidence type="ECO:0000256" key="2">
    <source>
        <dbReference type="ARBA" id="ARBA00023125"/>
    </source>
</evidence>
<keyword evidence="2 5" id="KW-0238">DNA-binding</keyword>
<keyword evidence="3" id="KW-0804">Transcription</keyword>
<dbReference type="CDD" id="cd06286">
    <property type="entry name" value="PBP1_CcpB-like"/>
    <property type="match status" value="1"/>
</dbReference>
<dbReference type="InterPro" id="IPR010982">
    <property type="entry name" value="Lambda_DNA-bd_dom_sf"/>
</dbReference>
<sequence>MANIKQIAKAAGVSVTTVSRVLNAHPYVSESKRKAVEEAIERLHYARNMNAVHLVKGMTQTIGVILPQIQTAYFSKLIEGIAAEALKHNYQLMLCQTGYRPEEEIKVLDLLRNKRIDGVIICSRSLSLDQVEDYAGYGPIVLCEDVRQRKLSSVYYDHYASFRNAIRYLWDRGHRRIGFTLNRRNSQNSLRRRQAYADILRELGGEARDEWLLDGCSEIRDGRLVADWLLRMKERPTALLLTGDEIAAGFLVAIKEHGFGIPEDVAIVGFDNQPISEVFGITTIDNRLLDIGTQAFNIAYSRIQDPALPPVTEELQFRLIERSSV</sequence>
<dbReference type="PANTHER" id="PTHR30146:SF105">
    <property type="entry name" value="CATABOLITE CONTROL PROTEIN B"/>
    <property type="match status" value="1"/>
</dbReference>
<dbReference type="Gene3D" id="1.10.260.40">
    <property type="entry name" value="lambda repressor-like DNA-binding domains"/>
    <property type="match status" value="1"/>
</dbReference>
<accession>A0A5D0CQ78</accession>
<dbReference type="RefSeq" id="WP_148453066.1">
    <property type="nucleotide sequence ID" value="NZ_VSDO01000003.1"/>
</dbReference>
<dbReference type="GO" id="GO:0000976">
    <property type="term" value="F:transcription cis-regulatory region binding"/>
    <property type="evidence" value="ECO:0007669"/>
    <property type="project" value="TreeGrafter"/>
</dbReference>
<dbReference type="SMART" id="SM00354">
    <property type="entry name" value="HTH_LACI"/>
    <property type="match status" value="1"/>
</dbReference>
<proteinExistence type="predicted"/>
<dbReference type="PRINTS" id="PR00036">
    <property type="entry name" value="HTHLACI"/>
</dbReference>
<evidence type="ECO:0000256" key="3">
    <source>
        <dbReference type="ARBA" id="ARBA00023163"/>
    </source>
</evidence>
<dbReference type="Pfam" id="PF00356">
    <property type="entry name" value="LacI"/>
    <property type="match status" value="1"/>
</dbReference>
<evidence type="ECO:0000259" key="4">
    <source>
        <dbReference type="PROSITE" id="PS50932"/>
    </source>
</evidence>
<name>A0A5D0CQ78_9BACL</name>
<gene>
    <name evidence="5" type="ORF">FRY98_14490</name>
</gene>
<dbReference type="SUPFAM" id="SSF53822">
    <property type="entry name" value="Periplasmic binding protein-like I"/>
    <property type="match status" value="1"/>
</dbReference>
<evidence type="ECO:0000313" key="5">
    <source>
        <dbReference type="EMBL" id="TYA11952.1"/>
    </source>
</evidence>
<dbReference type="Gene3D" id="3.40.50.2300">
    <property type="match status" value="2"/>
</dbReference>
<dbReference type="PROSITE" id="PS50932">
    <property type="entry name" value="HTH_LACI_2"/>
    <property type="match status" value="1"/>
</dbReference>
<dbReference type="OrthoDB" id="9798934at2"/>
<dbReference type="PANTHER" id="PTHR30146">
    <property type="entry name" value="LACI-RELATED TRANSCRIPTIONAL REPRESSOR"/>
    <property type="match status" value="1"/>
</dbReference>
<dbReference type="Pfam" id="PF00532">
    <property type="entry name" value="Peripla_BP_1"/>
    <property type="match status" value="1"/>
</dbReference>
<comment type="caution">
    <text evidence="5">The sequence shown here is derived from an EMBL/GenBank/DDBJ whole genome shotgun (WGS) entry which is preliminary data.</text>
</comment>
<feature type="domain" description="HTH lacI-type" evidence="4">
    <location>
        <begin position="2"/>
        <end position="56"/>
    </location>
</feature>
<dbReference type="InterPro" id="IPR000843">
    <property type="entry name" value="HTH_LacI"/>
</dbReference>
<keyword evidence="6" id="KW-1185">Reference proteome</keyword>
<reference evidence="5 6" key="1">
    <citation type="submission" date="2019-08" db="EMBL/GenBank/DDBJ databases">
        <title>Genome sequencing of Paenibacillus faecis DSM 23593(T).</title>
        <authorList>
            <person name="Kook J.-K."/>
            <person name="Park S.-N."/>
            <person name="Lim Y.K."/>
        </authorList>
    </citation>
    <scope>NUCLEOTIDE SEQUENCE [LARGE SCALE GENOMIC DNA]</scope>
    <source>
        <strain evidence="5 6">DSM 23593</strain>
    </source>
</reference>
<dbReference type="SUPFAM" id="SSF47413">
    <property type="entry name" value="lambda repressor-like DNA-binding domains"/>
    <property type="match status" value="1"/>
</dbReference>
<dbReference type="EMBL" id="VSDO01000003">
    <property type="protein sequence ID" value="TYA11952.1"/>
    <property type="molecule type" value="Genomic_DNA"/>
</dbReference>
<dbReference type="InterPro" id="IPR028082">
    <property type="entry name" value="Peripla_BP_I"/>
</dbReference>
<organism evidence="5 6">
    <name type="scientific">Paenibacillus faecis</name>
    <dbReference type="NCBI Taxonomy" id="862114"/>
    <lineage>
        <taxon>Bacteria</taxon>
        <taxon>Bacillati</taxon>
        <taxon>Bacillota</taxon>
        <taxon>Bacilli</taxon>
        <taxon>Bacillales</taxon>
        <taxon>Paenibacillaceae</taxon>
        <taxon>Paenibacillus</taxon>
    </lineage>
</organism>
<evidence type="ECO:0000313" key="6">
    <source>
        <dbReference type="Proteomes" id="UP000325218"/>
    </source>
</evidence>